<dbReference type="PANTHER" id="PTHR38454:SF1">
    <property type="entry name" value="INTEGRAL MEMBRANE PROTEIN"/>
    <property type="match status" value="1"/>
</dbReference>
<evidence type="ECO:0000256" key="1">
    <source>
        <dbReference type="SAM" id="Phobius"/>
    </source>
</evidence>
<sequence length="538" mass="62353">MILFICFLAARALDMIVEKNEYKVHSIYYLFFIFGGLFTIVYSLIHFNLDNRIVKQLIALFTIISLLFVCYFFILKSFHKFKGKVSIVGILVIFIVVELSSFSYLTVNKNRTLLNKEILNQKQGYNDYTVDAWNYIKNNDKEAYRIDKTYDSIFLNDSLMQGYAGVKGYNSLNHPSYIEFLKTLEVPFKRRNHLNYLTGLDSRRELYALLSVKYIFDKENIAPDKLNLINKTGDVSIWESKYYLPFGYTYDTVIDYEDFIKLPSYEKDAALMNAFVMDKGQEESGDFSEFYRKGLTFKKVNLLDKVSKIVNAQQDNLNVVEGISLRAENIDPQIVVAFDNLLSTRTSNISITVDSPSDTELQIFWAKGFQFKEVNSKKINIKKGEGTYQVQLDNVDFDSIRIDPTNEKKDVKVIKAELSYVEFDMDEFLKDSKKLSEESLQLDRFTNDYIRGNINVKNDKMLFLSIPYDVGWKARVNGIDVPIKKINIGFMGIPLEGGNHTIEVSYDPPFLKLGLYTSFATSILLLIWFFFSRKKRGL</sequence>
<evidence type="ECO:0008006" key="4">
    <source>
        <dbReference type="Google" id="ProtNLM"/>
    </source>
</evidence>
<keyword evidence="3" id="KW-1185">Reference proteome</keyword>
<keyword evidence="1" id="KW-1133">Transmembrane helix</keyword>
<dbReference type="PANTHER" id="PTHR38454">
    <property type="entry name" value="INTEGRAL MEMBRANE PROTEIN-RELATED"/>
    <property type="match status" value="1"/>
</dbReference>
<keyword evidence="1" id="KW-0812">Transmembrane</keyword>
<gene>
    <name evidence="2" type="ORF">J15TS10_40850</name>
</gene>
<dbReference type="Proteomes" id="UP000681290">
    <property type="component" value="Unassembled WGS sequence"/>
</dbReference>
<accession>A0ABQ4MWH1</accession>
<evidence type="ECO:0000313" key="3">
    <source>
        <dbReference type="Proteomes" id="UP000681290"/>
    </source>
</evidence>
<name>A0ABQ4MWH1_9BACL</name>
<dbReference type="EMBL" id="BOSM01000008">
    <property type="protein sequence ID" value="GIP60271.1"/>
    <property type="molecule type" value="Genomic_DNA"/>
</dbReference>
<dbReference type="InterPro" id="IPR018580">
    <property type="entry name" value="Uncharacterised_YfhO"/>
</dbReference>
<evidence type="ECO:0000313" key="2">
    <source>
        <dbReference type="EMBL" id="GIP60271.1"/>
    </source>
</evidence>
<keyword evidence="1" id="KW-0472">Membrane</keyword>
<feature type="transmembrane region" description="Helical" evidence="1">
    <location>
        <begin position="513"/>
        <end position="531"/>
    </location>
</feature>
<reference evidence="2 3" key="1">
    <citation type="submission" date="2021-03" db="EMBL/GenBank/DDBJ databases">
        <title>Antimicrobial resistance genes in bacteria isolated from Japanese honey, and their potential for conferring macrolide and lincosamide resistance in the American foulbrood pathogen Paenibacillus larvae.</title>
        <authorList>
            <person name="Okamoto M."/>
            <person name="Kumagai M."/>
            <person name="Kanamori H."/>
            <person name="Takamatsu D."/>
        </authorList>
    </citation>
    <scope>NUCLEOTIDE SEQUENCE [LARGE SCALE GENOMIC DNA]</scope>
    <source>
        <strain evidence="2 3">J15TS10</strain>
    </source>
</reference>
<comment type="caution">
    <text evidence="2">The sequence shown here is derived from an EMBL/GenBank/DDBJ whole genome shotgun (WGS) entry which is preliminary data.</text>
</comment>
<protein>
    <recommendedName>
        <fullName evidence="4">YfhO family protein</fullName>
    </recommendedName>
</protein>
<feature type="transmembrane region" description="Helical" evidence="1">
    <location>
        <begin position="57"/>
        <end position="75"/>
    </location>
</feature>
<organism evidence="2 3">
    <name type="scientific">Paenibacillus woosongensis</name>
    <dbReference type="NCBI Taxonomy" id="307580"/>
    <lineage>
        <taxon>Bacteria</taxon>
        <taxon>Bacillati</taxon>
        <taxon>Bacillota</taxon>
        <taxon>Bacilli</taxon>
        <taxon>Bacillales</taxon>
        <taxon>Paenibacillaceae</taxon>
        <taxon>Paenibacillus</taxon>
    </lineage>
</organism>
<dbReference type="Pfam" id="PF09586">
    <property type="entry name" value="YfhO"/>
    <property type="match status" value="1"/>
</dbReference>
<feature type="transmembrane region" description="Helical" evidence="1">
    <location>
        <begin position="28"/>
        <end position="45"/>
    </location>
</feature>
<feature type="transmembrane region" description="Helical" evidence="1">
    <location>
        <begin position="87"/>
        <end position="107"/>
    </location>
</feature>
<proteinExistence type="predicted"/>